<evidence type="ECO:0000313" key="6">
    <source>
        <dbReference type="Proteomes" id="UP000006753"/>
    </source>
</evidence>
<dbReference type="AlphaFoldDB" id="K1X7Z9"/>
<dbReference type="Gene3D" id="4.10.240.10">
    <property type="entry name" value="Zn(2)-C6 fungal-type DNA-binding domain"/>
    <property type="match status" value="1"/>
</dbReference>
<dbReference type="Proteomes" id="UP000006753">
    <property type="component" value="Unassembled WGS sequence"/>
</dbReference>
<feature type="compositionally biased region" description="Polar residues" evidence="3">
    <location>
        <begin position="76"/>
        <end position="86"/>
    </location>
</feature>
<dbReference type="SMART" id="SM00066">
    <property type="entry name" value="GAL4"/>
    <property type="match status" value="1"/>
</dbReference>
<dbReference type="HOGENOM" id="CLU_011910_0_0_1"/>
<dbReference type="InterPro" id="IPR007219">
    <property type="entry name" value="XnlR_reg_dom"/>
</dbReference>
<keyword evidence="2" id="KW-0539">Nucleus</keyword>
<sequence>MPIPIPIPIPELNSGPLTTDRTAIESQESSLRRYEHLFALALIQMPPRQEQRGRGRGKRPRDSPPDATRPAGFAPINNSPSASRPSLPNLPYESASASPTRDASTRAQAPPPPGKVAIPALKNPRLADSKSSLKKGRTAHACDFCRRAKAGCTGGDPCTRCRNANVPCVYGDGKRDKDKKRLTKLSKKTISLNQHALDVTEALRRIRLDTSLSMEDMRAAIDHVLTMAPAPVTPENDGDGEPARSRSRPSSDPGDDGISGNEDLDAEVGSTGSLDVINVNPDQDDTRATGYMGKSSSVAWTKRTVDECGPTADPRSPLGDEPSGFVSASYHTEDPDVEYFDTGSIRYFDWPEPELADALVQSYFDTIHRAFPIVEKVSFMARYNMFVRGSTDLQVEEILWLGTLNMIFAISAVYAHLTRSRSRGHYFDHRIYLARAKMLCLDQGLLYEDARVHTTSALGLLCLYFITTGGLNRAWAIGGLAIRHALTLGLHVRSEAETLSDFDKEYRVRLWWSLYSLECLLNELTGRPSCISDRDISTPLPVNIDEDDLRPGQSLYERPGDRPRSSRRGSHSSVSRESRRRASATYQMPAGIAQPLAYNFPVLSLPATTSTYFIYRTQLAIISHEIVTQLYCAATIKEKWVEVQETIHRIDSRLSAWSDSLPPEFSLTFDRYDEPDWNDPHVLSRMGLAMLYNSSRMILFRPCLCRFEGRITSQSEKSKQFSQVSVEMCIRSARTMINLIGWSARSVEKLYAITPWWHTLHYICEALSVLMLELAYQAQHLPGEAAEILDDAKKGIRWLVMMAGESISARKAWEIFDSLIRLVAPKIHWSVYDLPTTAPIPPGYNWRRWQPHASHSQTAYQPQPPPSSPALPGTHYGPQHASQTPTQLQTQYPDPAQTSFPAPPWGPAAASFDLHLQMHQNPQHHQQQQQPLMVKGYQASNPLDQSTAVQMFGSIGSVHGHFDEPWQHMFQSGGAGMGPPPPAGSQARGSGGSGASGSGSGSVGRGGAFVGSSAAGGFFEGIGGFDGGDGGNSSGGGGGSGGNSG</sequence>
<dbReference type="OrthoDB" id="5296287at2759"/>
<dbReference type="PROSITE" id="PS50048">
    <property type="entry name" value="ZN2_CY6_FUNGAL_2"/>
    <property type="match status" value="1"/>
</dbReference>
<dbReference type="OMA" id="KETEMIC"/>
<evidence type="ECO:0000259" key="4">
    <source>
        <dbReference type="PROSITE" id="PS50048"/>
    </source>
</evidence>
<dbReference type="CDD" id="cd12148">
    <property type="entry name" value="fungal_TF_MHR"/>
    <property type="match status" value="1"/>
</dbReference>
<gene>
    <name evidence="5" type="ORF">MBM_05252</name>
</gene>
<dbReference type="CDD" id="cd00067">
    <property type="entry name" value="GAL4"/>
    <property type="match status" value="1"/>
</dbReference>
<dbReference type="PANTHER" id="PTHR47654:SF5">
    <property type="entry name" value="TRANSCRIPTION FACTOR DOMAIN-CONTAINING PROTEIN"/>
    <property type="match status" value="1"/>
</dbReference>
<feature type="region of interest" description="Disordered" evidence="3">
    <location>
        <begin position="227"/>
        <end position="291"/>
    </location>
</feature>
<accession>K1X7Z9</accession>
<dbReference type="InterPro" id="IPR036864">
    <property type="entry name" value="Zn2-C6_fun-type_DNA-bd_sf"/>
</dbReference>
<dbReference type="GO" id="GO:0003677">
    <property type="term" value="F:DNA binding"/>
    <property type="evidence" value="ECO:0007669"/>
    <property type="project" value="InterPro"/>
</dbReference>
<reference evidence="5 6" key="1">
    <citation type="journal article" date="2012" name="BMC Genomics">
        <title>Sequencing the genome of Marssonina brunnea reveals fungus-poplar co-evolution.</title>
        <authorList>
            <person name="Zhu S."/>
            <person name="Cao Y.-Z."/>
            <person name="Jiang C."/>
            <person name="Tan B.-Y."/>
            <person name="Wang Z."/>
            <person name="Feng S."/>
            <person name="Zhang L."/>
            <person name="Su X.-H."/>
            <person name="Brejova B."/>
            <person name="Vinar T."/>
            <person name="Xu M."/>
            <person name="Wang M.-X."/>
            <person name="Zhang S.-G."/>
            <person name="Huang M.-R."/>
            <person name="Wu R."/>
            <person name="Zhou Y."/>
        </authorList>
    </citation>
    <scope>NUCLEOTIDE SEQUENCE [LARGE SCALE GENOMIC DNA]</scope>
    <source>
        <strain evidence="5 6">MB_m1</strain>
    </source>
</reference>
<dbReference type="PROSITE" id="PS00463">
    <property type="entry name" value="ZN2_CY6_FUNGAL_1"/>
    <property type="match status" value="1"/>
</dbReference>
<feature type="compositionally biased region" description="Gly residues" evidence="3">
    <location>
        <begin position="989"/>
        <end position="1009"/>
    </location>
</feature>
<protein>
    <submittedName>
        <fullName evidence="5">C6 transcription factor</fullName>
    </submittedName>
</protein>
<evidence type="ECO:0000256" key="1">
    <source>
        <dbReference type="ARBA" id="ARBA00022723"/>
    </source>
</evidence>
<feature type="region of interest" description="Disordered" evidence="3">
    <location>
        <begin position="42"/>
        <end position="133"/>
    </location>
</feature>
<dbReference type="GO" id="GO:0008270">
    <property type="term" value="F:zinc ion binding"/>
    <property type="evidence" value="ECO:0007669"/>
    <property type="project" value="InterPro"/>
</dbReference>
<feature type="compositionally biased region" description="Polar residues" evidence="3">
    <location>
        <begin position="95"/>
        <end position="107"/>
    </location>
</feature>
<dbReference type="GO" id="GO:0000981">
    <property type="term" value="F:DNA-binding transcription factor activity, RNA polymerase II-specific"/>
    <property type="evidence" value="ECO:0007669"/>
    <property type="project" value="InterPro"/>
</dbReference>
<dbReference type="GO" id="GO:0006351">
    <property type="term" value="P:DNA-templated transcription"/>
    <property type="evidence" value="ECO:0007669"/>
    <property type="project" value="InterPro"/>
</dbReference>
<dbReference type="Pfam" id="PF00172">
    <property type="entry name" value="Zn_clus"/>
    <property type="match status" value="1"/>
</dbReference>
<dbReference type="eggNOG" id="ENOG502RZ6G">
    <property type="taxonomic scope" value="Eukaryota"/>
</dbReference>
<dbReference type="InterPro" id="IPR053230">
    <property type="entry name" value="Trans_reg_galc"/>
</dbReference>
<dbReference type="SMART" id="SM00906">
    <property type="entry name" value="Fungal_trans"/>
    <property type="match status" value="1"/>
</dbReference>
<feature type="region of interest" description="Disordered" evidence="3">
    <location>
        <begin position="852"/>
        <end position="909"/>
    </location>
</feature>
<organism evidence="5 6">
    <name type="scientific">Marssonina brunnea f. sp. multigermtubi (strain MB_m1)</name>
    <name type="common">Marssonina leaf spot fungus</name>
    <dbReference type="NCBI Taxonomy" id="1072389"/>
    <lineage>
        <taxon>Eukaryota</taxon>
        <taxon>Fungi</taxon>
        <taxon>Dikarya</taxon>
        <taxon>Ascomycota</taxon>
        <taxon>Pezizomycotina</taxon>
        <taxon>Leotiomycetes</taxon>
        <taxon>Helotiales</taxon>
        <taxon>Drepanopezizaceae</taxon>
        <taxon>Drepanopeziza</taxon>
    </lineage>
</organism>
<keyword evidence="1" id="KW-0479">Metal-binding</keyword>
<feature type="compositionally biased region" description="Low complexity" evidence="3">
    <location>
        <begin position="248"/>
        <end position="260"/>
    </location>
</feature>
<feature type="region of interest" description="Disordered" evidence="3">
    <location>
        <begin position="967"/>
        <end position="1045"/>
    </location>
</feature>
<dbReference type="Pfam" id="PF04082">
    <property type="entry name" value="Fungal_trans"/>
    <property type="match status" value="1"/>
</dbReference>
<dbReference type="SUPFAM" id="SSF57701">
    <property type="entry name" value="Zn2/Cys6 DNA-binding domain"/>
    <property type="match status" value="1"/>
</dbReference>
<evidence type="ECO:0000256" key="3">
    <source>
        <dbReference type="SAM" id="MobiDB-lite"/>
    </source>
</evidence>
<dbReference type="EMBL" id="JH921438">
    <property type="protein sequence ID" value="EKD16783.1"/>
    <property type="molecule type" value="Genomic_DNA"/>
</dbReference>
<feature type="domain" description="Zn(2)-C6 fungal-type" evidence="4">
    <location>
        <begin position="141"/>
        <end position="170"/>
    </location>
</feature>
<dbReference type="InParanoid" id="K1X7Z9"/>
<proteinExistence type="predicted"/>
<evidence type="ECO:0000313" key="5">
    <source>
        <dbReference type="EMBL" id="EKD16783.1"/>
    </source>
</evidence>
<dbReference type="PANTHER" id="PTHR47654">
    <property type="entry name" value="ZN(II)2CYS6 TRANSCRIPTION FACTOR (EUROFUNG)-RELATED"/>
    <property type="match status" value="1"/>
</dbReference>
<dbReference type="InterPro" id="IPR001138">
    <property type="entry name" value="Zn2Cys6_DnaBD"/>
</dbReference>
<keyword evidence="6" id="KW-1185">Reference proteome</keyword>
<dbReference type="KEGG" id="mbe:MBM_05252"/>
<feature type="compositionally biased region" description="Polar residues" evidence="3">
    <location>
        <begin position="880"/>
        <end position="900"/>
    </location>
</feature>
<name>K1X7Z9_MARBU</name>
<feature type="compositionally biased region" description="Gly residues" evidence="3">
    <location>
        <begin position="1018"/>
        <end position="1045"/>
    </location>
</feature>
<feature type="region of interest" description="Disordered" evidence="3">
    <location>
        <begin position="542"/>
        <end position="582"/>
    </location>
</feature>
<evidence type="ECO:0000256" key="2">
    <source>
        <dbReference type="ARBA" id="ARBA00023242"/>
    </source>
</evidence>